<dbReference type="EMBL" id="JAUUUS010000001">
    <property type="protein sequence ID" value="MDP1446330.1"/>
    <property type="molecule type" value="Genomic_DNA"/>
</dbReference>
<accession>A0AAW8ARM5</accession>
<organism evidence="1 2">
    <name type="scientific">Acinetobacter lwoffii</name>
    <dbReference type="NCBI Taxonomy" id="28090"/>
    <lineage>
        <taxon>Bacteria</taxon>
        <taxon>Pseudomonadati</taxon>
        <taxon>Pseudomonadota</taxon>
        <taxon>Gammaproteobacteria</taxon>
        <taxon>Moraxellales</taxon>
        <taxon>Moraxellaceae</taxon>
        <taxon>Acinetobacter</taxon>
    </lineage>
</organism>
<name>A0AAW8ARM5_ACILW</name>
<evidence type="ECO:0000313" key="1">
    <source>
        <dbReference type="EMBL" id="MDP1446330.1"/>
    </source>
</evidence>
<gene>
    <name evidence="1" type="ORF">Q8G51_00365</name>
</gene>
<reference evidence="1" key="1">
    <citation type="submission" date="2023-07" db="EMBL/GenBank/DDBJ databases">
        <title>Dynamics of blaOXA-23 gene transmission in Acinetobacter spp. from contaminated veterinary surfaces.</title>
        <authorList>
            <person name="Moreira Da Silva J."/>
            <person name="Menezes J."/>
            <person name="Fernandes L."/>
            <person name="Marques C."/>
            <person name="Amaral A."/>
            <person name="Timofte D."/>
            <person name="Pomba C."/>
        </authorList>
    </citation>
    <scope>NUCLEOTIDE SEQUENCE</scope>
    <source>
        <strain evidence="1">CMVB11Z4A1</strain>
    </source>
</reference>
<comment type="caution">
    <text evidence="1">The sequence shown here is derived from an EMBL/GenBank/DDBJ whole genome shotgun (WGS) entry which is preliminary data.</text>
</comment>
<dbReference type="Proteomes" id="UP001242129">
    <property type="component" value="Unassembled WGS sequence"/>
</dbReference>
<dbReference type="AlphaFoldDB" id="A0AAW8ARM5"/>
<evidence type="ECO:0000313" key="2">
    <source>
        <dbReference type="Proteomes" id="UP001242129"/>
    </source>
</evidence>
<dbReference type="RefSeq" id="WP_305157581.1">
    <property type="nucleotide sequence ID" value="NZ_JAUUUQ010000001.1"/>
</dbReference>
<protein>
    <submittedName>
        <fullName evidence="1">Uncharacterized protein</fullName>
    </submittedName>
</protein>
<sequence>MRLKPDFFAYNGDKEKLKKFLKSQRFNTHSQFGVDKNDNRLIKLYWDSKPNSDWGKLELRAIICMVGTGKMEGEAIAQIATEIEDVINEVES</sequence>
<proteinExistence type="predicted"/>